<organism evidence="1 2">
    <name type="scientific">Bifidobacterium pseudocatenulatum DSM 20438 = JCM 1200 = LMG 10505</name>
    <dbReference type="NCBI Taxonomy" id="547043"/>
    <lineage>
        <taxon>Bacteria</taxon>
        <taxon>Bacillati</taxon>
        <taxon>Actinomycetota</taxon>
        <taxon>Actinomycetes</taxon>
        <taxon>Bifidobacteriales</taxon>
        <taxon>Bifidobacteriaceae</taxon>
        <taxon>Bifidobacterium</taxon>
    </lineage>
</organism>
<dbReference type="AlphaFoldDB" id="C0BR31"/>
<evidence type="ECO:0000313" key="2">
    <source>
        <dbReference type="Proteomes" id="UP000003875"/>
    </source>
</evidence>
<sequence>MTATDASRNSNRKNIVAATNTIVAATMRISILQSPDRHGRRPRTVNRLPYRDFHRCNPTYAIVGR</sequence>
<reference evidence="1 2" key="1">
    <citation type="submission" date="2009-02" db="EMBL/GenBank/DDBJ databases">
        <title>Draft genome sequence of Bifidobacterium pseudocatenulatum (DSM 20438).</title>
        <authorList>
            <person name="Sudarsanam P."/>
            <person name="Ley R."/>
            <person name="Guruge J."/>
            <person name="Turnbaugh P.J."/>
            <person name="Mahowald M."/>
            <person name="Liep D."/>
            <person name="Gordon J."/>
        </authorList>
    </citation>
    <scope>NUCLEOTIDE SEQUENCE [LARGE SCALE GENOMIC DNA]</scope>
    <source>
        <strain evidence="1 2">DSM 20438</strain>
    </source>
</reference>
<proteinExistence type="predicted"/>
<accession>C0BR31</accession>
<reference evidence="1 2" key="2">
    <citation type="submission" date="2009-02" db="EMBL/GenBank/DDBJ databases">
        <authorList>
            <person name="Fulton L."/>
            <person name="Clifton S."/>
            <person name="Fulton B."/>
            <person name="Xu J."/>
            <person name="Minx P."/>
            <person name="Pepin K.H."/>
            <person name="Johnson M."/>
            <person name="Bhonagiri V."/>
            <person name="Nash W.E."/>
            <person name="Mardis E.R."/>
            <person name="Wilson R.K."/>
        </authorList>
    </citation>
    <scope>NUCLEOTIDE SEQUENCE [LARGE SCALE GENOMIC DNA]</scope>
    <source>
        <strain evidence="1 2">DSM 20438</strain>
    </source>
</reference>
<evidence type="ECO:0000313" key="1">
    <source>
        <dbReference type="EMBL" id="EEG71944.1"/>
    </source>
</evidence>
<gene>
    <name evidence="1" type="ORF">BIFPSEUDO_02838</name>
</gene>
<name>C0BR31_BIFPS</name>
<protein>
    <submittedName>
        <fullName evidence="1">Uncharacterized protein</fullName>
    </submittedName>
</protein>
<dbReference type="Proteomes" id="UP000003875">
    <property type="component" value="Unassembled WGS sequence"/>
</dbReference>
<dbReference type="EMBL" id="ABXX02000001">
    <property type="protein sequence ID" value="EEG71944.1"/>
    <property type="molecule type" value="Genomic_DNA"/>
</dbReference>
<comment type="caution">
    <text evidence="1">The sequence shown here is derived from an EMBL/GenBank/DDBJ whole genome shotgun (WGS) entry which is preliminary data.</text>
</comment>